<dbReference type="RefSeq" id="XP_001326788.1">
    <property type="nucleotide sequence ID" value="XM_001326753.1"/>
</dbReference>
<dbReference type="KEGG" id="tva:4772556"/>
<evidence type="ECO:0000313" key="1">
    <source>
        <dbReference type="EMBL" id="EAY14565.1"/>
    </source>
</evidence>
<organism evidence="1 2">
    <name type="scientific">Trichomonas vaginalis (strain ATCC PRA-98 / G3)</name>
    <dbReference type="NCBI Taxonomy" id="412133"/>
    <lineage>
        <taxon>Eukaryota</taxon>
        <taxon>Metamonada</taxon>
        <taxon>Parabasalia</taxon>
        <taxon>Trichomonadida</taxon>
        <taxon>Trichomonadidae</taxon>
        <taxon>Trichomonas</taxon>
    </lineage>
</organism>
<sequence>MNKAKWNLEIFDNQCIKIYQIYADIDNSEASAEDVALRMNILSHQISYQKVPAFFLENQLKYFETMEKKNFCIAFDVFNQFDEISIPYWCKFQSIEWHPSEMYEKDIVELFQKALTLYYLYALHEYSPFYFTSFLFIEEDPVSYEPFFFKPMPVLHQGKLGVRHINHFDETTIPNTPELLKPGSSVLICPNELPYTILSVNSDSFTIQIPDGNITLYEFENTDFLVLTKYSRNFLKSKSTPKRISSNEKISSEFAPIQTFSFTPTNFKDFYEANFVINDDENTANWNSQNQTILEDAPYTVEDLIKDQCSSEAMKESIKRYAGKIPIPIKRNPLMRHTIMITPIDLNLGFPTAKLQIISPKFQIINEFNYDQFYPPNLKVIEKESVQIIQADRIFDQWVENCRCPLSGSKDLHYLIFCETDQSKQQVLDYIHLVSSSYTKFRLGKMTPANQPEEILSPSGNEALEDTIVKYLDGNTTLDFANNKYIIFVISDNNFDSIMKGYFVFVRPEWVKSPNLTDIDSIGFQIYARIRELRSEPFGSFEITSCFDKIVPPADNLFFNMRYQPPFILSTDNPFVLHVALDLKSQVAVYSDHECLMLKIDKIQNFDSIKNYAKGIPSILGVNSIETVITIFTESMPQNILNRIQNEMSELDCTILSLFPMTGIQVSDEMGTDGIVEISESRFNFTGVRPDSTVLVVSPTLESYKISIYGGTSDKLRSIARNFVDLSWVSVKPGMPRRTTSLPPHIVGLVKGCFPDLKDLTPLDFLPPKNLDF</sequence>
<gene>
    <name evidence="1" type="ORF">TVAG_392920</name>
</gene>
<reference evidence="1" key="2">
    <citation type="journal article" date="2007" name="Science">
        <title>Draft genome sequence of the sexually transmitted pathogen Trichomonas vaginalis.</title>
        <authorList>
            <person name="Carlton J.M."/>
            <person name="Hirt R.P."/>
            <person name="Silva J.C."/>
            <person name="Delcher A.L."/>
            <person name="Schatz M."/>
            <person name="Zhao Q."/>
            <person name="Wortman J.R."/>
            <person name="Bidwell S.L."/>
            <person name="Alsmark U.C.M."/>
            <person name="Besteiro S."/>
            <person name="Sicheritz-Ponten T."/>
            <person name="Noel C.J."/>
            <person name="Dacks J.B."/>
            <person name="Foster P.G."/>
            <person name="Simillion C."/>
            <person name="Van de Peer Y."/>
            <person name="Miranda-Saavedra D."/>
            <person name="Barton G.J."/>
            <person name="Westrop G.D."/>
            <person name="Mueller S."/>
            <person name="Dessi D."/>
            <person name="Fiori P.L."/>
            <person name="Ren Q."/>
            <person name="Paulsen I."/>
            <person name="Zhang H."/>
            <person name="Bastida-Corcuera F.D."/>
            <person name="Simoes-Barbosa A."/>
            <person name="Brown M.T."/>
            <person name="Hayes R.D."/>
            <person name="Mukherjee M."/>
            <person name="Okumura C.Y."/>
            <person name="Schneider R."/>
            <person name="Smith A.J."/>
            <person name="Vanacova S."/>
            <person name="Villalvazo M."/>
            <person name="Haas B.J."/>
            <person name="Pertea M."/>
            <person name="Feldblyum T.V."/>
            <person name="Utterback T.R."/>
            <person name="Shu C.L."/>
            <person name="Osoegawa K."/>
            <person name="de Jong P.J."/>
            <person name="Hrdy I."/>
            <person name="Horvathova L."/>
            <person name="Zubacova Z."/>
            <person name="Dolezal P."/>
            <person name="Malik S.B."/>
            <person name="Logsdon J.M. Jr."/>
            <person name="Henze K."/>
            <person name="Gupta A."/>
            <person name="Wang C.C."/>
            <person name="Dunne R.L."/>
            <person name="Upcroft J.A."/>
            <person name="Upcroft P."/>
            <person name="White O."/>
            <person name="Salzberg S.L."/>
            <person name="Tang P."/>
            <person name="Chiu C.-H."/>
            <person name="Lee Y.-S."/>
            <person name="Embley T.M."/>
            <person name="Coombs G.H."/>
            <person name="Mottram J.C."/>
            <person name="Tachezy J."/>
            <person name="Fraser-Liggett C.M."/>
            <person name="Johnson P.J."/>
        </authorList>
    </citation>
    <scope>NUCLEOTIDE SEQUENCE [LARGE SCALE GENOMIC DNA]</scope>
    <source>
        <strain evidence="1">G3</strain>
    </source>
</reference>
<accession>A2DY88</accession>
<dbReference type="VEuPathDB" id="TrichDB:TVAGG3_0281420"/>
<name>A2DY88_TRIV3</name>
<evidence type="ECO:0000313" key="2">
    <source>
        <dbReference type="Proteomes" id="UP000001542"/>
    </source>
</evidence>
<dbReference type="AlphaFoldDB" id="A2DY88"/>
<dbReference type="VEuPathDB" id="TrichDB:TVAG_392920"/>
<proteinExistence type="predicted"/>
<keyword evidence="2" id="KW-1185">Reference proteome</keyword>
<dbReference type="Proteomes" id="UP000001542">
    <property type="component" value="Unassembled WGS sequence"/>
</dbReference>
<dbReference type="InParanoid" id="A2DY88"/>
<reference evidence="1" key="1">
    <citation type="submission" date="2006-10" db="EMBL/GenBank/DDBJ databases">
        <authorList>
            <person name="Amadeo P."/>
            <person name="Zhao Q."/>
            <person name="Wortman J."/>
            <person name="Fraser-Liggett C."/>
            <person name="Carlton J."/>
        </authorList>
    </citation>
    <scope>NUCLEOTIDE SEQUENCE</scope>
    <source>
        <strain evidence="1">G3</strain>
    </source>
</reference>
<protein>
    <submittedName>
        <fullName evidence="1">Uncharacterized protein</fullName>
    </submittedName>
</protein>
<dbReference type="EMBL" id="DS113268">
    <property type="protein sequence ID" value="EAY14565.1"/>
    <property type="molecule type" value="Genomic_DNA"/>
</dbReference>